<reference evidence="2" key="1">
    <citation type="journal article" date="2008" name="Genome Biol.">
        <title>The genome sequence of the model ascomycete fungus Podospora anserina.</title>
        <authorList>
            <person name="Espagne E."/>
            <person name="Lespinet O."/>
            <person name="Malagnac F."/>
            <person name="Da Silva C."/>
            <person name="Jaillon O."/>
            <person name="Porcel B.M."/>
            <person name="Couloux A."/>
            <person name="Aury J.-M."/>
            <person name="Segurens B."/>
            <person name="Poulain J."/>
            <person name="Anthouard V."/>
            <person name="Grossetete S."/>
            <person name="Khalili H."/>
            <person name="Coppin E."/>
            <person name="Dequard-Chablat M."/>
            <person name="Picard M."/>
            <person name="Contamine V."/>
            <person name="Arnaise S."/>
            <person name="Bourdais A."/>
            <person name="Berteaux-Lecellier V."/>
            <person name="Gautheret D."/>
            <person name="de Vries R.P."/>
            <person name="Battaglia E."/>
            <person name="Coutinho P.M."/>
            <person name="Danchin E.G.J."/>
            <person name="Henrissat B."/>
            <person name="El Khoury R."/>
            <person name="Sainsard-Chanet A."/>
            <person name="Boivin A."/>
            <person name="Pinan-Lucarre B."/>
            <person name="Sellem C.H."/>
            <person name="Debuchy R."/>
            <person name="Wincker P."/>
            <person name="Weissenbach J."/>
            <person name="Silar P."/>
        </authorList>
    </citation>
    <scope>NUCLEOTIDE SEQUENCE [LARGE SCALE GENOMIC DNA]</scope>
    <source>
        <strain evidence="2">S mat+</strain>
    </source>
</reference>
<dbReference type="KEGG" id="pan:PODANSg09297"/>
<evidence type="ECO:0000313" key="2">
    <source>
        <dbReference type="EMBL" id="CAP59730.1"/>
    </source>
</evidence>
<dbReference type="HOGENOM" id="CLU_063948_0_0_1"/>
<feature type="chain" id="PRO_5002772560" evidence="1">
    <location>
        <begin position="29"/>
        <end position="324"/>
    </location>
</feature>
<keyword evidence="1" id="KW-0732">Signal</keyword>
<name>B2A9I3_PODAN</name>
<dbReference type="OrthoDB" id="10010954at2759"/>
<dbReference type="VEuPathDB" id="FungiDB:PODANS_1_260"/>
<protein>
    <submittedName>
        <fullName evidence="2">Podospora anserina S mat+ genomic DNA chromosome 1, supercontig 1</fullName>
    </submittedName>
</protein>
<dbReference type="EMBL" id="CU633438">
    <property type="protein sequence ID" value="CAP59730.1"/>
    <property type="molecule type" value="Genomic_DNA"/>
</dbReference>
<gene>
    <name evidence="2" type="ORF">PODANS_1_260</name>
</gene>
<organism evidence="2">
    <name type="scientific">Podospora anserina (strain S / ATCC MYA-4624 / DSM 980 / FGSC 10383)</name>
    <name type="common">Pleurage anserina</name>
    <dbReference type="NCBI Taxonomy" id="515849"/>
    <lineage>
        <taxon>Eukaryota</taxon>
        <taxon>Fungi</taxon>
        <taxon>Dikarya</taxon>
        <taxon>Ascomycota</taxon>
        <taxon>Pezizomycotina</taxon>
        <taxon>Sordariomycetes</taxon>
        <taxon>Sordariomycetidae</taxon>
        <taxon>Sordariales</taxon>
        <taxon>Podosporaceae</taxon>
        <taxon>Podospora</taxon>
        <taxon>Podospora anserina</taxon>
    </lineage>
</organism>
<evidence type="ECO:0000256" key="1">
    <source>
        <dbReference type="SAM" id="SignalP"/>
    </source>
</evidence>
<reference evidence="2" key="2">
    <citation type="submission" date="2008-07" db="EMBL/GenBank/DDBJ databases">
        <authorList>
            <person name="Genoscope - CEA"/>
        </authorList>
    </citation>
    <scope>NUCLEOTIDE SEQUENCE</scope>
    <source>
        <strain evidence="2">S mat+</strain>
    </source>
</reference>
<accession>B2A9I3</accession>
<sequence length="324" mass="36419">RYDTITITMLRLNFLILWAAAASLFASALPISDVSEEEINTPTPEPKKTFWKSFNPNTDFRNRNFNTISRIYNLTVYPNQVPILTFGGAAFVPKGLFAQNVVGRVDPVGNFTGFEHSIEYFFALSPLPQANPSSAAITSYKIVEFSSECRDIAASVVYLYTSVVNPGSPDHGKPLPPLKQVAFWKFNKEGEVEKYDAWIPNLNSWVTRTTMASLGNPEFQLESIRQICYGTQARCYGPNQQWDSIEDCVVGLAKKNYGTYDEAWGDNVVCRTIHLVLTQTRPDVHCPHVGPTGGGKCVDVEYPENYFSDKWLYEEETGETFVCK</sequence>
<feature type="non-terminal residue" evidence="2">
    <location>
        <position position="1"/>
    </location>
</feature>
<proteinExistence type="predicted"/>
<dbReference type="GeneID" id="6197091"/>
<feature type="signal peptide" evidence="1">
    <location>
        <begin position="1"/>
        <end position="28"/>
    </location>
</feature>
<dbReference type="AlphaFoldDB" id="B2A9I3"/>
<dbReference type="RefSeq" id="XP_001912251.1">
    <property type="nucleotide sequence ID" value="XM_001912216.1"/>
</dbReference>